<keyword evidence="1" id="KW-1185">Reference proteome</keyword>
<name>A0A915ISE0_ROMCU</name>
<sequence>MFSITAETTDVDRDNLGRYEDRIWLQEIISIEVDGEQIFEKIENGKRCAEPTTSSDARVVALSIVASWHSKLLNCSEHHIEFRKPQERQDNRFFFLNDYNIKRVVPVHELDQWFKATFGYQGTNPGRHLESQPATGICLRSFDHQRTSSLWI</sequence>
<accession>A0A915ISE0</accession>
<organism evidence="1 2">
    <name type="scientific">Romanomermis culicivorax</name>
    <name type="common">Nematode worm</name>
    <dbReference type="NCBI Taxonomy" id="13658"/>
    <lineage>
        <taxon>Eukaryota</taxon>
        <taxon>Metazoa</taxon>
        <taxon>Ecdysozoa</taxon>
        <taxon>Nematoda</taxon>
        <taxon>Enoplea</taxon>
        <taxon>Dorylaimia</taxon>
        <taxon>Mermithida</taxon>
        <taxon>Mermithoidea</taxon>
        <taxon>Mermithidae</taxon>
        <taxon>Romanomermis</taxon>
    </lineage>
</organism>
<evidence type="ECO:0000313" key="1">
    <source>
        <dbReference type="Proteomes" id="UP000887565"/>
    </source>
</evidence>
<dbReference type="Proteomes" id="UP000887565">
    <property type="component" value="Unplaced"/>
</dbReference>
<dbReference type="WBParaSite" id="nRc.2.0.1.t16294-RA">
    <property type="protein sequence ID" value="nRc.2.0.1.t16294-RA"/>
    <property type="gene ID" value="nRc.2.0.1.g16294"/>
</dbReference>
<evidence type="ECO:0000313" key="2">
    <source>
        <dbReference type="WBParaSite" id="nRc.2.0.1.t16294-RA"/>
    </source>
</evidence>
<protein>
    <submittedName>
        <fullName evidence="2">Uncharacterized protein</fullName>
    </submittedName>
</protein>
<reference evidence="2" key="1">
    <citation type="submission" date="2022-11" db="UniProtKB">
        <authorList>
            <consortium name="WormBaseParasite"/>
        </authorList>
    </citation>
    <scope>IDENTIFICATION</scope>
</reference>
<dbReference type="AlphaFoldDB" id="A0A915ISE0"/>
<proteinExistence type="predicted"/>